<dbReference type="EMBL" id="KZ805306">
    <property type="protein sequence ID" value="PVI06868.1"/>
    <property type="molecule type" value="Genomic_DNA"/>
</dbReference>
<feature type="transmembrane region" description="Helical" evidence="6">
    <location>
        <begin position="487"/>
        <end position="510"/>
    </location>
</feature>
<feature type="transmembrane region" description="Helical" evidence="6">
    <location>
        <begin position="132"/>
        <end position="150"/>
    </location>
</feature>
<feature type="domain" description="Major facilitator superfamily (MFS) profile" evidence="7">
    <location>
        <begin position="65"/>
        <end position="509"/>
    </location>
</feature>
<feature type="transmembrane region" description="Helical" evidence="6">
    <location>
        <begin position="103"/>
        <end position="120"/>
    </location>
</feature>
<comment type="subcellular location">
    <subcellularLocation>
        <location evidence="1">Membrane</location>
        <topology evidence="1">Multi-pass membrane protein</topology>
    </subcellularLocation>
</comment>
<evidence type="ECO:0000313" key="8">
    <source>
        <dbReference type="EMBL" id="PVI06868.1"/>
    </source>
</evidence>
<protein>
    <submittedName>
        <fullName evidence="8">MFS general substrate transporter</fullName>
    </submittedName>
</protein>
<dbReference type="SUPFAM" id="SSF103473">
    <property type="entry name" value="MFS general substrate transporter"/>
    <property type="match status" value="1"/>
</dbReference>
<gene>
    <name evidence="8" type="ORF">DM02DRAFT_513700</name>
</gene>
<dbReference type="Gene3D" id="1.20.1250.20">
    <property type="entry name" value="MFS general substrate transporter like domains"/>
    <property type="match status" value="1"/>
</dbReference>
<dbReference type="OrthoDB" id="2585655at2759"/>
<feature type="transmembrane region" description="Helical" evidence="6">
    <location>
        <begin position="222"/>
        <end position="241"/>
    </location>
</feature>
<dbReference type="Pfam" id="PF07690">
    <property type="entry name" value="MFS_1"/>
    <property type="match status" value="1"/>
</dbReference>
<feature type="transmembrane region" description="Helical" evidence="6">
    <location>
        <begin position="315"/>
        <end position="340"/>
    </location>
</feature>
<dbReference type="Proteomes" id="UP000244855">
    <property type="component" value="Unassembled WGS sequence"/>
</dbReference>
<feature type="transmembrane region" description="Helical" evidence="6">
    <location>
        <begin position="360"/>
        <end position="381"/>
    </location>
</feature>
<feature type="region of interest" description="Disordered" evidence="5">
    <location>
        <begin position="28"/>
        <end position="54"/>
    </location>
</feature>
<dbReference type="STRING" id="97972.A0A2V1E8E9"/>
<evidence type="ECO:0000256" key="2">
    <source>
        <dbReference type="ARBA" id="ARBA00022692"/>
    </source>
</evidence>
<evidence type="ECO:0000259" key="7">
    <source>
        <dbReference type="PROSITE" id="PS50850"/>
    </source>
</evidence>
<keyword evidence="9" id="KW-1185">Reference proteome</keyword>
<dbReference type="GO" id="GO:0005886">
    <property type="term" value="C:plasma membrane"/>
    <property type="evidence" value="ECO:0007669"/>
    <property type="project" value="TreeGrafter"/>
</dbReference>
<keyword evidence="4 6" id="KW-0472">Membrane</keyword>
<feature type="transmembrane region" description="Helical" evidence="6">
    <location>
        <begin position="162"/>
        <end position="184"/>
    </location>
</feature>
<organism evidence="8 9">
    <name type="scientific">Periconia macrospinosa</name>
    <dbReference type="NCBI Taxonomy" id="97972"/>
    <lineage>
        <taxon>Eukaryota</taxon>
        <taxon>Fungi</taxon>
        <taxon>Dikarya</taxon>
        <taxon>Ascomycota</taxon>
        <taxon>Pezizomycotina</taxon>
        <taxon>Dothideomycetes</taxon>
        <taxon>Pleosporomycetidae</taxon>
        <taxon>Pleosporales</taxon>
        <taxon>Massarineae</taxon>
        <taxon>Periconiaceae</taxon>
        <taxon>Periconia</taxon>
    </lineage>
</organism>
<dbReference type="InterPro" id="IPR011701">
    <property type="entry name" value="MFS"/>
</dbReference>
<feature type="transmembrane region" description="Helical" evidence="6">
    <location>
        <begin position="422"/>
        <end position="448"/>
    </location>
</feature>
<feature type="transmembrane region" description="Helical" evidence="6">
    <location>
        <begin position="393"/>
        <end position="416"/>
    </location>
</feature>
<evidence type="ECO:0000313" key="9">
    <source>
        <dbReference type="Proteomes" id="UP000244855"/>
    </source>
</evidence>
<proteinExistence type="predicted"/>
<dbReference type="PROSITE" id="PS50850">
    <property type="entry name" value="MFS"/>
    <property type="match status" value="1"/>
</dbReference>
<evidence type="ECO:0000256" key="3">
    <source>
        <dbReference type="ARBA" id="ARBA00022989"/>
    </source>
</evidence>
<evidence type="ECO:0000256" key="1">
    <source>
        <dbReference type="ARBA" id="ARBA00004141"/>
    </source>
</evidence>
<keyword evidence="3 6" id="KW-1133">Transmembrane helix</keyword>
<feature type="transmembrane region" description="Helical" evidence="6">
    <location>
        <begin position="460"/>
        <end position="481"/>
    </location>
</feature>
<dbReference type="PANTHER" id="PTHR23502:SF20">
    <property type="entry name" value="TRANSPORTER, PUTATIVE (AFU_ORTHOLOGUE AFUA_6G13880)-RELATED"/>
    <property type="match status" value="1"/>
</dbReference>
<name>A0A2V1E8E9_9PLEO</name>
<dbReference type="GO" id="GO:0022857">
    <property type="term" value="F:transmembrane transporter activity"/>
    <property type="evidence" value="ECO:0007669"/>
    <property type="project" value="InterPro"/>
</dbReference>
<reference evidence="8 9" key="1">
    <citation type="journal article" date="2018" name="Sci. Rep.">
        <title>Comparative genomics provides insights into the lifestyle and reveals functional heterogeneity of dark septate endophytic fungi.</title>
        <authorList>
            <person name="Knapp D.G."/>
            <person name="Nemeth J.B."/>
            <person name="Barry K."/>
            <person name="Hainaut M."/>
            <person name="Henrissat B."/>
            <person name="Johnson J."/>
            <person name="Kuo A."/>
            <person name="Lim J.H.P."/>
            <person name="Lipzen A."/>
            <person name="Nolan M."/>
            <person name="Ohm R.A."/>
            <person name="Tamas L."/>
            <person name="Grigoriev I.V."/>
            <person name="Spatafora J.W."/>
            <person name="Nagy L.G."/>
            <person name="Kovacs G.M."/>
        </authorList>
    </citation>
    <scope>NUCLEOTIDE SEQUENCE [LARGE SCALE GENOMIC DNA]</scope>
    <source>
        <strain evidence="8 9">DSE2036</strain>
    </source>
</reference>
<sequence length="529" mass="57032">MGLGVIESSRSALPRGTTRVGVKEISEETHELDSAKRVGTTVLSPQPSDDPNDPLNWSPKWRWAHLFVLAFGSALANAGTTMLNPGLELLTESIGSNAADVGTWILTAPTFWQSAAAFFCVAGSDIWGRRSFYFWSTVLLAASNFFSYMSKTFPMLAVARTASGIFSAPLFTLATASISDIFFLHQRGKAIAMWNLALNGGAQIGQVLAGVVTDALGVDANFLITAFMWTAMVPVVYFTIFESAYFKRDTENVTMISGSPNKLANEYDEVDMKASIQPPKRSYRQELALSRGKLSQKSFFKGVIKPLGLLSHPIVIYNCFINAILFALLAGMTTILSILLSSAPYDLPPTQIGLTNLPPFLVGLVASPLFGWMSDASVSFMARKNKGIAEPEFRLALFLLAIPLTMVGLLGLGIAFDGGYPVVWILVWMTVTNVGAAGGIGIAIAYLIDCLPEHSAQAFSTINMAAAAFVTVGISPIIAWLETAGPLIVFGCMAAALALITAVGIPFYVFGKKIRAWYDSIPWTQRLLD</sequence>
<dbReference type="AlphaFoldDB" id="A0A2V1E8E9"/>
<evidence type="ECO:0000256" key="6">
    <source>
        <dbReference type="SAM" id="Phobius"/>
    </source>
</evidence>
<feature type="transmembrane region" description="Helical" evidence="6">
    <location>
        <begin position="63"/>
        <end position="83"/>
    </location>
</feature>
<accession>A0A2V1E8E9</accession>
<evidence type="ECO:0000256" key="5">
    <source>
        <dbReference type="SAM" id="MobiDB-lite"/>
    </source>
</evidence>
<feature type="transmembrane region" description="Helical" evidence="6">
    <location>
        <begin position="196"/>
        <end position="216"/>
    </location>
</feature>
<evidence type="ECO:0000256" key="4">
    <source>
        <dbReference type="ARBA" id="ARBA00023136"/>
    </source>
</evidence>
<dbReference type="PANTHER" id="PTHR23502">
    <property type="entry name" value="MAJOR FACILITATOR SUPERFAMILY"/>
    <property type="match status" value="1"/>
</dbReference>
<dbReference type="InterPro" id="IPR020846">
    <property type="entry name" value="MFS_dom"/>
</dbReference>
<dbReference type="InterPro" id="IPR036259">
    <property type="entry name" value="MFS_trans_sf"/>
</dbReference>
<keyword evidence="2 6" id="KW-0812">Transmembrane</keyword>